<dbReference type="Pfam" id="PF01266">
    <property type="entry name" value="DAO"/>
    <property type="match status" value="1"/>
</dbReference>
<keyword evidence="9" id="KW-1185">Reference proteome</keyword>
<evidence type="ECO:0000256" key="5">
    <source>
        <dbReference type="ARBA" id="ARBA00023002"/>
    </source>
</evidence>
<protein>
    <submittedName>
        <fullName evidence="8">FAD dependent oxidoreductase</fullName>
    </submittedName>
</protein>
<dbReference type="Gene3D" id="3.30.9.10">
    <property type="entry name" value="D-Amino Acid Oxidase, subunit A, domain 2"/>
    <property type="match status" value="1"/>
</dbReference>
<dbReference type="InterPro" id="IPR045170">
    <property type="entry name" value="MTOX"/>
</dbReference>
<keyword evidence="4" id="KW-0274">FAD</keyword>
<dbReference type="AlphaFoldDB" id="A0AAN6VVY8"/>
<evidence type="ECO:0000256" key="6">
    <source>
        <dbReference type="SAM" id="MobiDB-lite"/>
    </source>
</evidence>
<keyword evidence="3" id="KW-0285">Flavoprotein</keyword>
<organism evidence="8 9">
    <name type="scientific">Chaetomidium leptoderma</name>
    <dbReference type="NCBI Taxonomy" id="669021"/>
    <lineage>
        <taxon>Eukaryota</taxon>
        <taxon>Fungi</taxon>
        <taxon>Dikarya</taxon>
        <taxon>Ascomycota</taxon>
        <taxon>Pezizomycotina</taxon>
        <taxon>Sordariomycetes</taxon>
        <taxon>Sordariomycetidae</taxon>
        <taxon>Sordariales</taxon>
        <taxon>Chaetomiaceae</taxon>
        <taxon>Chaetomidium</taxon>
    </lineage>
</organism>
<dbReference type="Proteomes" id="UP001302745">
    <property type="component" value="Unassembled WGS sequence"/>
</dbReference>
<dbReference type="GO" id="GO:0004657">
    <property type="term" value="F:proline dehydrogenase activity"/>
    <property type="evidence" value="ECO:0007669"/>
    <property type="project" value="TreeGrafter"/>
</dbReference>
<dbReference type="Gene3D" id="3.50.50.60">
    <property type="entry name" value="FAD/NAD(P)-binding domain"/>
    <property type="match status" value="1"/>
</dbReference>
<dbReference type="InterPro" id="IPR006076">
    <property type="entry name" value="FAD-dep_OxRdtase"/>
</dbReference>
<comment type="caution">
    <text evidence="8">The sequence shown here is derived from an EMBL/GenBank/DDBJ whole genome shotgun (WGS) entry which is preliminary data.</text>
</comment>
<dbReference type="GO" id="GO:0050660">
    <property type="term" value="F:flavin adenine dinucleotide binding"/>
    <property type="evidence" value="ECO:0007669"/>
    <property type="project" value="InterPro"/>
</dbReference>
<name>A0AAN6VVY8_9PEZI</name>
<sequence>MAAAAASSSSSSSSIPSPRPFSPPSSILIIGSGVFGLSTALALASRDVFAQSSITVVDRSDPSQPGAFPSPDAASVDTSRIIRADYADPAYAALGDEAQVQWRKQEKPTDLGAQGRYHEAGLLLVGDVTPPAPAAAPASEGLKPKLTGMDYARMSWANVLSLASKDSRLAARVRELPNPDAIRDALGTGGSSGSWGYLNNNSGWGNATASMAWFLDTVKQTGRVDFIPGTVISLTHNDTTVTGAKLSDGRVLSADLVVVAAGAWTGGLVDLAGQAVATGQVLGYMDITEAEQEKLAKMPVMLNLSTGLFIIPPADRVLKIARHAYGYINPTTLNNIPLPLSPQTRTTSSTTVSLPRTSLADPSLSIPAEGAADLRRALSEMIPWPALRDRPFSKTRLCWYSDTATGDFLIDYHPRWQGLFVATGDSGHAFKFLPVIGDKIADCIMRDCPLEFRGKWDWKATTTTTVAGSGVTLFTKDGSRGGTPGLVLANALAE</sequence>
<dbReference type="InterPro" id="IPR036188">
    <property type="entry name" value="FAD/NAD-bd_sf"/>
</dbReference>
<proteinExistence type="inferred from homology"/>
<reference evidence="8" key="1">
    <citation type="journal article" date="2023" name="Mol. Phylogenet. Evol.">
        <title>Genome-scale phylogeny and comparative genomics of the fungal order Sordariales.</title>
        <authorList>
            <person name="Hensen N."/>
            <person name="Bonometti L."/>
            <person name="Westerberg I."/>
            <person name="Brannstrom I.O."/>
            <person name="Guillou S."/>
            <person name="Cros-Aarteil S."/>
            <person name="Calhoun S."/>
            <person name="Haridas S."/>
            <person name="Kuo A."/>
            <person name="Mondo S."/>
            <person name="Pangilinan J."/>
            <person name="Riley R."/>
            <person name="LaButti K."/>
            <person name="Andreopoulos B."/>
            <person name="Lipzen A."/>
            <person name="Chen C."/>
            <person name="Yan M."/>
            <person name="Daum C."/>
            <person name="Ng V."/>
            <person name="Clum A."/>
            <person name="Steindorff A."/>
            <person name="Ohm R.A."/>
            <person name="Martin F."/>
            <person name="Silar P."/>
            <person name="Natvig D.O."/>
            <person name="Lalanne C."/>
            <person name="Gautier V."/>
            <person name="Ament-Velasquez S.L."/>
            <person name="Kruys A."/>
            <person name="Hutchinson M.I."/>
            <person name="Powell A.J."/>
            <person name="Barry K."/>
            <person name="Miller A.N."/>
            <person name="Grigoriev I.V."/>
            <person name="Debuchy R."/>
            <person name="Gladieux P."/>
            <person name="Hiltunen Thoren M."/>
            <person name="Johannesson H."/>
        </authorList>
    </citation>
    <scope>NUCLEOTIDE SEQUENCE</scope>
    <source>
        <strain evidence="8">CBS 538.74</strain>
    </source>
</reference>
<dbReference type="SUPFAM" id="SSF51905">
    <property type="entry name" value="FAD/NAD(P)-binding domain"/>
    <property type="match status" value="1"/>
</dbReference>
<feature type="compositionally biased region" description="Low complexity" evidence="6">
    <location>
        <begin position="1"/>
        <end position="16"/>
    </location>
</feature>
<evidence type="ECO:0000256" key="3">
    <source>
        <dbReference type="ARBA" id="ARBA00022630"/>
    </source>
</evidence>
<evidence type="ECO:0000256" key="2">
    <source>
        <dbReference type="ARBA" id="ARBA00010989"/>
    </source>
</evidence>
<feature type="region of interest" description="Disordered" evidence="6">
    <location>
        <begin position="1"/>
        <end position="20"/>
    </location>
</feature>
<dbReference type="PANTHER" id="PTHR10961">
    <property type="entry name" value="PEROXISOMAL SARCOSINE OXIDASE"/>
    <property type="match status" value="1"/>
</dbReference>
<evidence type="ECO:0000313" key="9">
    <source>
        <dbReference type="Proteomes" id="UP001302745"/>
    </source>
</evidence>
<evidence type="ECO:0000313" key="8">
    <source>
        <dbReference type="EMBL" id="KAK4158374.1"/>
    </source>
</evidence>
<evidence type="ECO:0000256" key="4">
    <source>
        <dbReference type="ARBA" id="ARBA00022827"/>
    </source>
</evidence>
<reference evidence="8" key="2">
    <citation type="submission" date="2023-05" db="EMBL/GenBank/DDBJ databases">
        <authorList>
            <consortium name="Lawrence Berkeley National Laboratory"/>
            <person name="Steindorff A."/>
            <person name="Hensen N."/>
            <person name="Bonometti L."/>
            <person name="Westerberg I."/>
            <person name="Brannstrom I.O."/>
            <person name="Guillou S."/>
            <person name="Cros-Aarteil S."/>
            <person name="Calhoun S."/>
            <person name="Haridas S."/>
            <person name="Kuo A."/>
            <person name="Mondo S."/>
            <person name="Pangilinan J."/>
            <person name="Riley R."/>
            <person name="Labutti K."/>
            <person name="Andreopoulos B."/>
            <person name="Lipzen A."/>
            <person name="Chen C."/>
            <person name="Yanf M."/>
            <person name="Daum C."/>
            <person name="Ng V."/>
            <person name="Clum A."/>
            <person name="Ohm R."/>
            <person name="Martin F."/>
            <person name="Silar P."/>
            <person name="Natvig D."/>
            <person name="Lalanne C."/>
            <person name="Gautier V."/>
            <person name="Ament-Velasquez S.L."/>
            <person name="Kruys A."/>
            <person name="Hutchinson M.I."/>
            <person name="Powell A.J."/>
            <person name="Barry K."/>
            <person name="Miller A.N."/>
            <person name="Grigoriev I.V."/>
            <person name="Debuchy R."/>
            <person name="Gladieux P."/>
            <person name="Thoren M.H."/>
            <person name="Johannesson H."/>
        </authorList>
    </citation>
    <scope>NUCLEOTIDE SEQUENCE</scope>
    <source>
        <strain evidence="8">CBS 538.74</strain>
    </source>
</reference>
<dbReference type="GO" id="GO:0008115">
    <property type="term" value="F:sarcosine oxidase activity"/>
    <property type="evidence" value="ECO:0007669"/>
    <property type="project" value="TreeGrafter"/>
</dbReference>
<dbReference type="GO" id="GO:0050031">
    <property type="term" value="F:L-pipecolate oxidase activity"/>
    <property type="evidence" value="ECO:0007669"/>
    <property type="project" value="TreeGrafter"/>
</dbReference>
<comment type="similarity">
    <text evidence="2">Belongs to the MSOX/MTOX family.</text>
</comment>
<gene>
    <name evidence="8" type="ORF">C8A00DRAFT_28653</name>
</gene>
<comment type="cofactor">
    <cofactor evidence="1">
        <name>FAD</name>
        <dbReference type="ChEBI" id="CHEBI:57692"/>
    </cofactor>
</comment>
<dbReference type="EMBL" id="MU856839">
    <property type="protein sequence ID" value="KAK4158374.1"/>
    <property type="molecule type" value="Genomic_DNA"/>
</dbReference>
<accession>A0AAN6VVY8</accession>
<dbReference type="PANTHER" id="PTHR10961:SF46">
    <property type="entry name" value="PEROXISOMAL SARCOSINE OXIDASE"/>
    <property type="match status" value="1"/>
</dbReference>
<keyword evidence="5" id="KW-0560">Oxidoreductase</keyword>
<evidence type="ECO:0000256" key="1">
    <source>
        <dbReference type="ARBA" id="ARBA00001974"/>
    </source>
</evidence>
<evidence type="ECO:0000259" key="7">
    <source>
        <dbReference type="Pfam" id="PF01266"/>
    </source>
</evidence>
<feature type="domain" description="FAD dependent oxidoreductase" evidence="7">
    <location>
        <begin position="27"/>
        <end position="442"/>
    </location>
</feature>